<evidence type="ECO:0000313" key="6">
    <source>
        <dbReference type="WBParaSite" id="Csp11.Scaffold628.g7029.t1"/>
    </source>
</evidence>
<dbReference type="SUPFAM" id="SSF48452">
    <property type="entry name" value="TPR-like"/>
    <property type="match status" value="1"/>
</dbReference>
<keyword evidence="4" id="KW-0131">Cell cycle</keyword>
<evidence type="ECO:0000256" key="1">
    <source>
        <dbReference type="ARBA" id="ARBA00022618"/>
    </source>
</evidence>
<dbReference type="InterPro" id="IPR011990">
    <property type="entry name" value="TPR-like_helical_dom_sf"/>
</dbReference>
<dbReference type="WBParaSite" id="Csp11.Scaffold628.g7029.t1">
    <property type="protein sequence ID" value="Csp11.Scaffold628.g7029.t1"/>
    <property type="gene ID" value="Csp11.Scaffold628.g7029"/>
</dbReference>
<dbReference type="UniPathway" id="UPA00143"/>
<keyword evidence="1" id="KW-0132">Cell division</keyword>
<dbReference type="PANTHER" id="PTHR12830">
    <property type="entry name" value="ANAPHASE-PROMOTING COMPLEX SUBUNIT 5"/>
    <property type="match status" value="1"/>
</dbReference>
<dbReference type="GO" id="GO:0070979">
    <property type="term" value="P:protein K11-linked ubiquitination"/>
    <property type="evidence" value="ECO:0007669"/>
    <property type="project" value="TreeGrafter"/>
</dbReference>
<evidence type="ECO:0000256" key="2">
    <source>
        <dbReference type="ARBA" id="ARBA00022776"/>
    </source>
</evidence>
<evidence type="ECO:0000256" key="4">
    <source>
        <dbReference type="ARBA" id="ARBA00023306"/>
    </source>
</evidence>
<dbReference type="AlphaFoldDB" id="A0A1I7TL88"/>
<dbReference type="GO" id="GO:0005680">
    <property type="term" value="C:anaphase-promoting complex"/>
    <property type="evidence" value="ECO:0007669"/>
    <property type="project" value="InterPro"/>
</dbReference>
<dbReference type="PANTHER" id="PTHR12830:SF9">
    <property type="entry name" value="ANAPHASE-PROMOTING COMPLEX SUBUNIT 5"/>
    <property type="match status" value="1"/>
</dbReference>
<keyword evidence="3" id="KW-0833">Ubl conjugation pathway</keyword>
<accession>A0A1I7TL88</accession>
<dbReference type="eggNOG" id="ENOG502S8D6">
    <property type="taxonomic scope" value="Eukaryota"/>
</dbReference>
<dbReference type="InterPro" id="IPR037679">
    <property type="entry name" value="Apc5"/>
</dbReference>
<dbReference type="GO" id="GO:0051301">
    <property type="term" value="P:cell division"/>
    <property type="evidence" value="ECO:0007669"/>
    <property type="project" value="UniProtKB-KW"/>
</dbReference>
<sequence>MNKPPPVIYRKAYINLDKLFGDVFLRVTGEPMTANNIANFYLLRILFHTHFGYRHMRSNYEQFNEEEKKDVFVWLYSLMSQDSQLSYTSYRNVLRMAFGEDRDIYLNFVALMEKIGSGKEEVNLGIEDEFYTNKYPKDPKLAWDDPMHLIVEHATRDDLHFSSSYSFMYRWLKRVLARYAKMTTDEKFHITNMMRHWIRSKDTDLEYKGKCESTLDQEIDSSLRAREFAGRQLYDFQKNSRVAYAFHYLLDYSHQIQKHQPDVFETYILEALVHINSKDSIAALRCLKTYFELTMFELNNNMKHCMRTFRLGVPSQTPLMYAPILQARVHRLFGDLNAARSLLHESLQQAQLRNDEICHQMGNIELHTVDIIGNGPFLENRHGKITEHSDKDPRILRKALKHIDDLHGHTRAGPCCPQSEDDFELVAEMDSYGKMLMLMKGVAEGTYHLKYNRIAEIGIACPLGTDEGERGEKVATYGTAFMTSNMIRNGMYQQARIVSKEFLANNPEGERYCYLQLEAHAVITVNLAYSYAAQGNYNMAEKTIANMKLHYADHMCWISYRHIEIANAIIRFERHFVKARYESCQKHTSLLAPYSEIEFKLRQSLLMCVEARETEAIDMLKHMEVFDVRGRIRIHMQVASIYMYMGSFEKVLPELNEAMQLTDGTTLKDIRTMIRRREATLRMCQNRHDEALKICKEILYAVDTTTTILEKICFYVTAARSARLGGKEDPRRWLKSARSLLGNNVWPAMLRMVISEIAQLHLPDGMFPDEDRVSKLCEQYEESEADYVGRCEWLLH</sequence>
<evidence type="ECO:0000256" key="3">
    <source>
        <dbReference type="ARBA" id="ARBA00022786"/>
    </source>
</evidence>
<dbReference type="GO" id="GO:0045842">
    <property type="term" value="P:positive regulation of mitotic metaphase/anaphase transition"/>
    <property type="evidence" value="ECO:0007669"/>
    <property type="project" value="TreeGrafter"/>
</dbReference>
<protein>
    <submittedName>
        <fullName evidence="6">Anaphase-promoting complex subunit 5</fullName>
    </submittedName>
</protein>
<reference evidence="6" key="1">
    <citation type="submission" date="2016-11" db="UniProtKB">
        <authorList>
            <consortium name="WormBaseParasite"/>
        </authorList>
    </citation>
    <scope>IDENTIFICATION</scope>
</reference>
<evidence type="ECO:0000313" key="5">
    <source>
        <dbReference type="Proteomes" id="UP000095282"/>
    </source>
</evidence>
<keyword evidence="5" id="KW-1185">Reference proteome</keyword>
<dbReference type="Gene3D" id="1.25.40.10">
    <property type="entry name" value="Tetratricopeptide repeat domain"/>
    <property type="match status" value="1"/>
</dbReference>
<dbReference type="Proteomes" id="UP000095282">
    <property type="component" value="Unplaced"/>
</dbReference>
<keyword evidence="2" id="KW-0498">Mitosis</keyword>
<name>A0A1I7TL88_9PELO</name>
<organism evidence="5 6">
    <name type="scientific">Caenorhabditis tropicalis</name>
    <dbReference type="NCBI Taxonomy" id="1561998"/>
    <lineage>
        <taxon>Eukaryota</taxon>
        <taxon>Metazoa</taxon>
        <taxon>Ecdysozoa</taxon>
        <taxon>Nematoda</taxon>
        <taxon>Chromadorea</taxon>
        <taxon>Rhabditida</taxon>
        <taxon>Rhabditina</taxon>
        <taxon>Rhabditomorpha</taxon>
        <taxon>Rhabditoidea</taxon>
        <taxon>Rhabditidae</taxon>
        <taxon>Peloderinae</taxon>
        <taxon>Caenorhabditis</taxon>
    </lineage>
</organism>
<dbReference type="GO" id="GO:0031145">
    <property type="term" value="P:anaphase-promoting complex-dependent catabolic process"/>
    <property type="evidence" value="ECO:0007669"/>
    <property type="project" value="TreeGrafter"/>
</dbReference>
<dbReference type="STRING" id="1561998.A0A1I7TL88"/>
<proteinExistence type="predicted"/>